<keyword evidence="3" id="KW-0418">Kinase</keyword>
<dbReference type="EMBL" id="FWEW01003741">
    <property type="protein sequence ID" value="SLM40812.1"/>
    <property type="molecule type" value="Genomic_DNA"/>
</dbReference>
<evidence type="ECO:0000256" key="1">
    <source>
        <dbReference type="SAM" id="MobiDB-lite"/>
    </source>
</evidence>
<dbReference type="PANTHER" id="PTHR48007">
    <property type="entry name" value="LEUCINE-RICH REPEAT RECEPTOR-LIKE PROTEIN KINASE PXC1"/>
    <property type="match status" value="1"/>
</dbReference>
<dbReference type="PANTHER" id="PTHR48007:SF4">
    <property type="entry name" value="LEUCINE-RICH REPEAT RECEPTOR-LIKE PROTEIN KINASE PXC1"/>
    <property type="match status" value="1"/>
</dbReference>
<dbReference type="PROSITE" id="PS50011">
    <property type="entry name" value="PROTEIN_KINASE_DOM"/>
    <property type="match status" value="1"/>
</dbReference>
<dbReference type="Proteomes" id="UP000192927">
    <property type="component" value="Unassembled WGS sequence"/>
</dbReference>
<dbReference type="InterPro" id="IPR001245">
    <property type="entry name" value="Ser-Thr/Tyr_kinase_cat_dom"/>
</dbReference>
<dbReference type="AlphaFoldDB" id="A0A1W5DD13"/>
<feature type="region of interest" description="Disordered" evidence="1">
    <location>
        <begin position="1"/>
        <end position="33"/>
    </location>
</feature>
<dbReference type="GO" id="GO:0005524">
    <property type="term" value="F:ATP binding"/>
    <property type="evidence" value="ECO:0007669"/>
    <property type="project" value="InterPro"/>
</dbReference>
<dbReference type="InterPro" id="IPR011009">
    <property type="entry name" value="Kinase-like_dom_sf"/>
</dbReference>
<feature type="compositionally biased region" description="Basic and acidic residues" evidence="1">
    <location>
        <begin position="87"/>
        <end position="114"/>
    </location>
</feature>
<keyword evidence="3" id="KW-0808">Transferase</keyword>
<dbReference type="GO" id="GO:0004672">
    <property type="term" value="F:protein kinase activity"/>
    <property type="evidence" value="ECO:0007669"/>
    <property type="project" value="InterPro"/>
</dbReference>
<evidence type="ECO:0000313" key="3">
    <source>
        <dbReference type="EMBL" id="SLM40812.1"/>
    </source>
</evidence>
<feature type="compositionally biased region" description="Basic and acidic residues" evidence="1">
    <location>
        <begin position="152"/>
        <end position="168"/>
    </location>
</feature>
<feature type="domain" description="Protein kinase" evidence="2">
    <location>
        <begin position="327"/>
        <end position="543"/>
    </location>
</feature>
<feature type="compositionally biased region" description="Basic and acidic residues" evidence="1">
    <location>
        <begin position="47"/>
        <end position="61"/>
    </location>
</feature>
<keyword evidence="4" id="KW-1185">Reference proteome</keyword>
<evidence type="ECO:0000313" key="4">
    <source>
        <dbReference type="Proteomes" id="UP000192927"/>
    </source>
</evidence>
<evidence type="ECO:0000259" key="2">
    <source>
        <dbReference type="PROSITE" id="PS50011"/>
    </source>
</evidence>
<dbReference type="Gene3D" id="1.10.510.10">
    <property type="entry name" value="Transferase(Phosphotransferase) domain 1"/>
    <property type="match status" value="1"/>
</dbReference>
<proteinExistence type="predicted"/>
<feature type="compositionally biased region" description="Pro residues" evidence="1">
    <location>
        <begin position="169"/>
        <end position="179"/>
    </location>
</feature>
<organism evidence="3 4">
    <name type="scientific">Lasallia pustulata</name>
    <dbReference type="NCBI Taxonomy" id="136370"/>
    <lineage>
        <taxon>Eukaryota</taxon>
        <taxon>Fungi</taxon>
        <taxon>Dikarya</taxon>
        <taxon>Ascomycota</taxon>
        <taxon>Pezizomycotina</taxon>
        <taxon>Lecanoromycetes</taxon>
        <taxon>OSLEUM clade</taxon>
        <taxon>Umbilicariomycetidae</taxon>
        <taxon>Umbilicariales</taxon>
        <taxon>Umbilicariaceae</taxon>
        <taxon>Lasallia</taxon>
    </lineage>
</organism>
<accession>A0A1W5DD13</accession>
<feature type="compositionally biased region" description="Polar residues" evidence="1">
    <location>
        <begin position="7"/>
        <end position="22"/>
    </location>
</feature>
<dbReference type="InterPro" id="IPR046959">
    <property type="entry name" value="PRK1-6/SRF4-like"/>
</dbReference>
<sequence>MVDGASGQASSKLPSDATSQSVEAGENEQKLPRWQKWSMFGRWLGRDEQSSSLDSKPDNDGPRPSLGRRLSRIVVPGLPRPATFRRQNSERRERLSPVDPSVDERRTVSVDRRRTLSARPALLPTSAISKLPASEGPTPDDGSSSDLPTKPGGDHDTSPEKEHSRDPPPPRPSPPPPEAAPDEDRASEASVQDKVADQLALELEVKWILNLSMRFRDHTPREKFFVTYAEQPNRWRRVTISCDYRDAPADSLENDLQSLNSQREKSERIYESIHASVPEIHFFDTVTNLKLETKDDRLHVHVTEDINEIIPYPPIHAVKHLKCAMYSESEVEFDSHLSGFVYKVKVDGLVCIKKEIPGPDSVEEFLYEINALHALTGANNVIEFQALIVDEDRKVVKGLLISLAEYGALVDLLFEMKDCLVWATRERWAKQIVQGLAEIHEAGFVQGDFTLSNIVVNNREEAKIIDINRRGCPVGWEPPEITKLIASSQRISMYIGVKSDLFQLGMVLWALAEGNDEPESQPRPTDWPPRTSSRYFPPWTITT</sequence>
<dbReference type="Pfam" id="PF07714">
    <property type="entry name" value="PK_Tyr_Ser-Thr"/>
    <property type="match status" value="1"/>
</dbReference>
<feature type="region of interest" description="Disordered" evidence="1">
    <location>
        <begin position="47"/>
        <end position="193"/>
    </location>
</feature>
<reference evidence="4" key="1">
    <citation type="submission" date="2017-03" db="EMBL/GenBank/DDBJ databases">
        <authorList>
            <person name="Sharma R."/>
            <person name="Thines M."/>
        </authorList>
    </citation>
    <scope>NUCLEOTIDE SEQUENCE [LARGE SCALE GENOMIC DNA]</scope>
</reference>
<dbReference type="SUPFAM" id="SSF56112">
    <property type="entry name" value="Protein kinase-like (PK-like)"/>
    <property type="match status" value="1"/>
</dbReference>
<name>A0A1W5DD13_9LECA</name>
<dbReference type="InterPro" id="IPR000719">
    <property type="entry name" value="Prot_kinase_dom"/>
</dbReference>
<protein>
    <submittedName>
        <fullName evidence="3">Protein kinase domain-containing protein</fullName>
    </submittedName>
</protein>